<evidence type="ECO:0000256" key="3">
    <source>
        <dbReference type="ARBA" id="ARBA00022692"/>
    </source>
</evidence>
<keyword evidence="3" id="KW-0812">Transmembrane</keyword>
<keyword evidence="6" id="KW-0998">Cell outer membrane</keyword>
<keyword evidence="2" id="KW-1134">Transmembrane beta strand</keyword>
<comment type="similarity">
    <text evidence="7">Belongs to the Slam family.</text>
</comment>
<dbReference type="InterPro" id="IPR007655">
    <property type="entry name" value="Slam_C"/>
</dbReference>
<comment type="subcellular location">
    <subcellularLocation>
        <location evidence="1">Cell outer membrane</location>
        <topology evidence="1">Multi-pass membrane protein</topology>
    </subcellularLocation>
</comment>
<dbReference type="Proteomes" id="UP000077262">
    <property type="component" value="Unassembled WGS sequence"/>
</dbReference>
<dbReference type="AlphaFoldDB" id="A0A177JMJ8"/>
<gene>
    <name evidence="11" type="ORF">AX777_22135</name>
</gene>
<evidence type="ECO:0000313" key="12">
    <source>
        <dbReference type="Proteomes" id="UP000077262"/>
    </source>
</evidence>
<keyword evidence="4 8" id="KW-0732">Signal</keyword>
<sequence length="501" mass="56158">MTFGRRQPRTSHSFLLLLLAVAGAPTLAFAQIESGQDTRLRLDQQIERQRTERQEQSLKDAGEIEPPSSLVIDGQTYAVNNNANDMGRALYITVSRRQWADARRFLSAYERLPDHDPMMVSFAKGGLARADGDLAGAEKHYRNVLAIQADFLLGQLELARVLFENRKDREAREAFEQIRAQIVSEGDKASGVIVTVDAFLKALRQRRGWHGSLALGPIYSTNLNQSSESYTCLLTADDGTCLFDRKVPDAIKGTGINIEGTLDRAIPLSSHHGIRGRAILFGEIYPDHHDYSQGTLITRLGYQYQTVRDAVSLSPSLDLGTLGSTMLYEAWGANAEWQHTASRNIMLRLEANYRDFRYHIEGYKSQTGPLADVSLTAWYIPSPGWTLFGGPDFGAKDTPDPVDAYRQWGGRLGLHKAFGNSASLLFIGSYRHRGYRAYSELFAAQRRDDLFNTTAIARFPMLKFAGLTPEIVVQHNRVESNIDWLYSYKRTTASVRLSHAF</sequence>
<dbReference type="InterPro" id="IPR057556">
    <property type="entry name" value="TPR_Slam"/>
</dbReference>
<dbReference type="GO" id="GO:0009279">
    <property type="term" value="C:cell outer membrane"/>
    <property type="evidence" value="ECO:0007669"/>
    <property type="project" value="UniProtKB-SubCell"/>
</dbReference>
<accession>A0A177JMJ8</accession>
<feature type="signal peptide" evidence="8">
    <location>
        <begin position="1"/>
        <end position="30"/>
    </location>
</feature>
<protein>
    <recommendedName>
        <fullName evidence="13">DUF560 domain-containing protein</fullName>
    </recommendedName>
</protein>
<evidence type="ECO:0000256" key="7">
    <source>
        <dbReference type="ARBA" id="ARBA00023609"/>
    </source>
</evidence>
<feature type="chain" id="PRO_5008065141" description="DUF560 domain-containing protein" evidence="8">
    <location>
        <begin position="31"/>
        <end position="501"/>
    </location>
</feature>
<evidence type="ECO:0000256" key="4">
    <source>
        <dbReference type="ARBA" id="ARBA00022729"/>
    </source>
</evidence>
<dbReference type="EMBL" id="LSTR01000044">
    <property type="protein sequence ID" value="OAH42147.1"/>
    <property type="molecule type" value="Genomic_DNA"/>
</dbReference>
<evidence type="ECO:0000259" key="9">
    <source>
        <dbReference type="Pfam" id="PF04575"/>
    </source>
</evidence>
<dbReference type="Pfam" id="PF04575">
    <property type="entry name" value="SlipAM"/>
    <property type="match status" value="1"/>
</dbReference>
<evidence type="ECO:0008006" key="13">
    <source>
        <dbReference type="Google" id="ProtNLM"/>
    </source>
</evidence>
<feature type="domain" description="Surface lipoprotein assembly modifier N-terminal TPR repeats region" evidence="10">
    <location>
        <begin position="79"/>
        <end position="175"/>
    </location>
</feature>
<evidence type="ECO:0000256" key="6">
    <source>
        <dbReference type="ARBA" id="ARBA00023237"/>
    </source>
</evidence>
<keyword evidence="5" id="KW-0472">Membrane</keyword>
<evidence type="ECO:0000256" key="5">
    <source>
        <dbReference type="ARBA" id="ARBA00023136"/>
    </source>
</evidence>
<evidence type="ECO:0000256" key="1">
    <source>
        <dbReference type="ARBA" id="ARBA00004571"/>
    </source>
</evidence>
<evidence type="ECO:0000259" key="10">
    <source>
        <dbReference type="Pfam" id="PF24575"/>
    </source>
</evidence>
<dbReference type="InterPro" id="IPR011990">
    <property type="entry name" value="TPR-like_helical_dom_sf"/>
</dbReference>
<feature type="domain" description="Surface lipoprotein assembly modifier C-terminal" evidence="9">
    <location>
        <begin position="209"/>
        <end position="501"/>
    </location>
</feature>
<comment type="caution">
    <text evidence="11">The sequence shown here is derived from an EMBL/GenBank/DDBJ whole genome shotgun (WGS) entry which is preliminary data.</text>
</comment>
<name>A0A177JMJ8_SPHYA</name>
<evidence type="ECO:0000256" key="8">
    <source>
        <dbReference type="SAM" id="SignalP"/>
    </source>
</evidence>
<dbReference type="Pfam" id="PF24575">
    <property type="entry name" value="TPR_Slam"/>
    <property type="match status" value="1"/>
</dbReference>
<dbReference type="SUPFAM" id="SSF48452">
    <property type="entry name" value="TPR-like"/>
    <property type="match status" value="1"/>
</dbReference>
<reference evidence="11 12" key="1">
    <citation type="submission" date="2016-02" db="EMBL/GenBank/DDBJ databases">
        <authorList>
            <person name="Wen L."/>
            <person name="He K."/>
            <person name="Yang H."/>
        </authorList>
    </citation>
    <scope>NUCLEOTIDE SEQUENCE [LARGE SCALE GENOMIC DNA]</scope>
    <source>
        <strain evidence="11 12">CD09_2</strain>
    </source>
</reference>
<evidence type="ECO:0000313" key="11">
    <source>
        <dbReference type="EMBL" id="OAH42147.1"/>
    </source>
</evidence>
<dbReference type="Gene3D" id="1.25.40.10">
    <property type="entry name" value="Tetratricopeptide repeat domain"/>
    <property type="match status" value="1"/>
</dbReference>
<organism evidence="11 12">
    <name type="scientific">Sphingobium yanoikuyae</name>
    <name type="common">Sphingomonas yanoikuyae</name>
    <dbReference type="NCBI Taxonomy" id="13690"/>
    <lineage>
        <taxon>Bacteria</taxon>
        <taxon>Pseudomonadati</taxon>
        <taxon>Pseudomonadota</taxon>
        <taxon>Alphaproteobacteria</taxon>
        <taxon>Sphingomonadales</taxon>
        <taxon>Sphingomonadaceae</taxon>
        <taxon>Sphingobium</taxon>
    </lineage>
</organism>
<evidence type="ECO:0000256" key="2">
    <source>
        <dbReference type="ARBA" id="ARBA00022452"/>
    </source>
</evidence>
<proteinExistence type="inferred from homology"/>
<dbReference type="OrthoDB" id="7525402at2"/>